<evidence type="ECO:0000313" key="10">
    <source>
        <dbReference type="EMBL" id="TRO78497.1"/>
    </source>
</evidence>
<keyword evidence="6 8" id="KW-0472">Membrane</keyword>
<feature type="transmembrane region" description="Helical" evidence="8">
    <location>
        <begin position="563"/>
        <end position="587"/>
    </location>
</feature>
<name>A0A550J5I6_9BACT</name>
<evidence type="ECO:0000256" key="5">
    <source>
        <dbReference type="ARBA" id="ARBA00023002"/>
    </source>
</evidence>
<feature type="transmembrane region" description="Helical" evidence="8">
    <location>
        <begin position="31"/>
        <end position="50"/>
    </location>
</feature>
<feature type="transmembrane region" description="Helical" evidence="8">
    <location>
        <begin position="328"/>
        <end position="349"/>
    </location>
</feature>
<dbReference type="NCBIfam" id="NF009310">
    <property type="entry name" value="PRK12668.1"/>
    <property type="match status" value="1"/>
</dbReference>
<evidence type="ECO:0000256" key="1">
    <source>
        <dbReference type="ARBA" id="ARBA00004651"/>
    </source>
</evidence>
<evidence type="ECO:0000256" key="4">
    <source>
        <dbReference type="ARBA" id="ARBA00022989"/>
    </source>
</evidence>
<keyword evidence="11" id="KW-1185">Reference proteome</keyword>
<feature type="transmembrane region" description="Helical" evidence="8">
    <location>
        <begin position="6"/>
        <end position="24"/>
    </location>
</feature>
<dbReference type="EMBL" id="VJVV01000017">
    <property type="protein sequence ID" value="TRO78497.1"/>
    <property type="molecule type" value="Genomic_DNA"/>
</dbReference>
<dbReference type="InterPro" id="IPR003918">
    <property type="entry name" value="NADH_UbQ_OxRdtase"/>
</dbReference>
<evidence type="ECO:0000313" key="11">
    <source>
        <dbReference type="Proteomes" id="UP000317155"/>
    </source>
</evidence>
<feature type="transmembrane region" description="Helical" evidence="8">
    <location>
        <begin position="141"/>
        <end position="164"/>
    </location>
</feature>
<sequence length="588" mass="64643">MSASLHPSLFFFAAALLIWLLPLFGRRVLILLAPAAAFWAVTQLDFGLAWSYQLLGFDLHLLRVDKLSKAFGYVFTINALACFLFALHLKTRYEHAAALAYIGASIGAVFAGDLITLYLFWEVMAVTSTFLVLARNTERAYGAAFRYVMVHIFGGLCLLAGILLQVQATGSVAFDSFDLRGLPTYLILIGFLVNAAAPPISSWLSDAYPEATVTGGVIMTAYTTKTAVYTLIRGFAGWEILMVVGCFMALYGIVYAILENDMRRILAYSIINQVGFMICGIGIGTAMAISGAVAHAFCHIIYKALLWMSAGAVLYMTTKSKCTDLGGLYKTMPLTMIFGTIGALAISSFPGFSGYTSKPMIIEAGVHEGFFWVWLVLELASAGVFLHAGIKFPYFVFFAKDNGLRPGEPPKHMLVAMALLAFICIFLGLYPQPLYDILPYPVDFQAYTFEHTLNQLQLLMFSALAFFLLLPLLKRTETISLDTDWFYRKGGRLFHNTAATIFNGLNSWADRTFSHRLPARMAAFFSDPGANIQKTAVHLFTGPTGGDRNLSAIDAAIERRSRLGAYPVGIGVLLAVLCLSVMSFIFFW</sequence>
<protein>
    <submittedName>
        <fullName evidence="10">Na(+)/H(+) antiporter subunit D</fullName>
    </submittedName>
</protein>
<keyword evidence="2" id="KW-1003">Cell membrane</keyword>
<dbReference type="GO" id="GO:0042773">
    <property type="term" value="P:ATP synthesis coupled electron transport"/>
    <property type="evidence" value="ECO:0007669"/>
    <property type="project" value="InterPro"/>
</dbReference>
<evidence type="ECO:0000259" key="9">
    <source>
        <dbReference type="Pfam" id="PF00361"/>
    </source>
</evidence>
<feature type="transmembrane region" description="Helical" evidence="8">
    <location>
        <begin position="70"/>
        <end position="87"/>
    </location>
</feature>
<dbReference type="PRINTS" id="PR01437">
    <property type="entry name" value="NUOXDRDTASE4"/>
</dbReference>
<dbReference type="Pfam" id="PF00361">
    <property type="entry name" value="Proton_antipo_M"/>
    <property type="match status" value="1"/>
</dbReference>
<feature type="transmembrane region" description="Helical" evidence="8">
    <location>
        <begin position="413"/>
        <end position="435"/>
    </location>
</feature>
<evidence type="ECO:0000256" key="6">
    <source>
        <dbReference type="ARBA" id="ARBA00023136"/>
    </source>
</evidence>
<dbReference type="InterPro" id="IPR052175">
    <property type="entry name" value="ComplexI-like_HydComp"/>
</dbReference>
<comment type="caution">
    <text evidence="10">The sequence shown here is derived from an EMBL/GenBank/DDBJ whole genome shotgun (WGS) entry which is preliminary data.</text>
</comment>
<dbReference type="RefSeq" id="WP_092055010.1">
    <property type="nucleotide sequence ID" value="NZ_FOJJ01000009.1"/>
</dbReference>
<evidence type="ECO:0000256" key="7">
    <source>
        <dbReference type="RuleBase" id="RU000320"/>
    </source>
</evidence>
<feature type="transmembrane region" description="Helical" evidence="8">
    <location>
        <begin position="235"/>
        <end position="258"/>
    </location>
</feature>
<dbReference type="PANTHER" id="PTHR42682">
    <property type="entry name" value="HYDROGENASE-4 COMPONENT F"/>
    <property type="match status" value="1"/>
</dbReference>
<proteinExistence type="predicted"/>
<reference evidence="10 11" key="1">
    <citation type="submission" date="2019-07" db="EMBL/GenBank/DDBJ databases">
        <title>Insights of Desulfuromonas acetexigens electromicrobiology.</title>
        <authorList>
            <person name="Katuri K."/>
            <person name="Sapireddy V."/>
            <person name="Shaw D.R."/>
            <person name="Saikaly P."/>
        </authorList>
    </citation>
    <scope>NUCLEOTIDE SEQUENCE [LARGE SCALE GENOMIC DNA]</scope>
    <source>
        <strain evidence="10 11">2873</strain>
    </source>
</reference>
<keyword evidence="5" id="KW-0560">Oxidoreductase</keyword>
<organism evidence="10 11">
    <name type="scientific">Trichloromonas acetexigens</name>
    <dbReference type="NCBI Taxonomy" id="38815"/>
    <lineage>
        <taxon>Bacteria</taxon>
        <taxon>Pseudomonadati</taxon>
        <taxon>Thermodesulfobacteriota</taxon>
        <taxon>Desulfuromonadia</taxon>
        <taxon>Desulfuromonadales</taxon>
        <taxon>Trichloromonadaceae</taxon>
        <taxon>Trichloromonas</taxon>
    </lineage>
</organism>
<evidence type="ECO:0000256" key="2">
    <source>
        <dbReference type="ARBA" id="ARBA00022475"/>
    </source>
</evidence>
<feature type="domain" description="NADH:quinone oxidoreductase/Mrp antiporter transmembrane" evidence="9">
    <location>
        <begin position="111"/>
        <end position="376"/>
    </location>
</feature>
<feature type="transmembrane region" description="Helical" evidence="8">
    <location>
        <begin position="99"/>
        <end position="121"/>
    </location>
</feature>
<dbReference type="OrthoDB" id="9805769at2"/>
<feature type="transmembrane region" description="Helical" evidence="8">
    <location>
        <begin position="185"/>
        <end position="204"/>
    </location>
</feature>
<accession>A0A550J5I6</accession>
<dbReference type="Proteomes" id="UP000317155">
    <property type="component" value="Unassembled WGS sequence"/>
</dbReference>
<feature type="transmembrane region" description="Helical" evidence="8">
    <location>
        <begin position="270"/>
        <end position="294"/>
    </location>
</feature>
<evidence type="ECO:0000256" key="8">
    <source>
        <dbReference type="SAM" id="Phobius"/>
    </source>
</evidence>
<dbReference type="InterPro" id="IPR001750">
    <property type="entry name" value="ND/Mrp_TM"/>
</dbReference>
<dbReference type="AlphaFoldDB" id="A0A550J5I6"/>
<dbReference type="PANTHER" id="PTHR42682:SF4">
    <property type="entry name" value="NADH-UBIQUINONE_PLASTOQUINONE"/>
    <property type="match status" value="1"/>
</dbReference>
<feature type="transmembrane region" description="Helical" evidence="8">
    <location>
        <begin position="300"/>
        <end position="316"/>
    </location>
</feature>
<comment type="subcellular location">
    <subcellularLocation>
        <location evidence="1">Cell membrane</location>
        <topology evidence="1">Multi-pass membrane protein</topology>
    </subcellularLocation>
    <subcellularLocation>
        <location evidence="7">Membrane</location>
        <topology evidence="7">Multi-pass membrane protein</topology>
    </subcellularLocation>
</comment>
<dbReference type="GO" id="GO:0016491">
    <property type="term" value="F:oxidoreductase activity"/>
    <property type="evidence" value="ECO:0007669"/>
    <property type="project" value="UniProtKB-KW"/>
</dbReference>
<dbReference type="GO" id="GO:0005886">
    <property type="term" value="C:plasma membrane"/>
    <property type="evidence" value="ECO:0007669"/>
    <property type="project" value="UniProtKB-SubCell"/>
</dbReference>
<gene>
    <name evidence="10" type="ORF">FL622_16120</name>
</gene>
<keyword evidence="4 8" id="KW-1133">Transmembrane helix</keyword>
<dbReference type="GO" id="GO:0008137">
    <property type="term" value="F:NADH dehydrogenase (ubiquinone) activity"/>
    <property type="evidence" value="ECO:0007669"/>
    <property type="project" value="InterPro"/>
</dbReference>
<feature type="transmembrane region" description="Helical" evidence="8">
    <location>
        <begin position="455"/>
        <end position="473"/>
    </location>
</feature>
<feature type="transmembrane region" description="Helical" evidence="8">
    <location>
        <begin position="369"/>
        <end position="392"/>
    </location>
</feature>
<evidence type="ECO:0000256" key="3">
    <source>
        <dbReference type="ARBA" id="ARBA00022692"/>
    </source>
</evidence>
<keyword evidence="3 7" id="KW-0812">Transmembrane</keyword>